<proteinExistence type="predicted"/>
<feature type="domain" description="AAA+ ATPase" evidence="1">
    <location>
        <begin position="114"/>
        <end position="236"/>
    </location>
</feature>
<evidence type="ECO:0000313" key="2">
    <source>
        <dbReference type="EMBL" id="AOJ09633.1"/>
    </source>
</evidence>
<dbReference type="InterPro" id="IPR003593">
    <property type="entry name" value="AAA+_ATPase"/>
</dbReference>
<dbReference type="Proteomes" id="UP000067711">
    <property type="component" value="Chromosome 1"/>
</dbReference>
<gene>
    <name evidence="2" type="ORF">WS71_20170</name>
</gene>
<sequence>MQNVGDFLARVSTGPFPASARQVREFAPEYGHCEEHGRWQLNVLDEQGVERWLPEGCPKCKKQQKARSLIRRADIAPRFQSCSFENYRTESESQAHALAVCSDYAATFDRQLAAGRCMILRGNSGTGKNHLSTAIMLQILNAGFSALRVKAASYLDEYWAKDFGDRERWIVDMANVDLLVIDEIGRAPITRAANDAFFRLIDERYEKVRPTIIVSNLDREELRSTLGAAAYDRLTEGGGRLLNFDWQSARAHRAT</sequence>
<dbReference type="InterPro" id="IPR002611">
    <property type="entry name" value="IstB_ATP-bd"/>
</dbReference>
<dbReference type="EMBL" id="CP013389">
    <property type="protein sequence ID" value="AOJ09633.1"/>
    <property type="molecule type" value="Genomic_DNA"/>
</dbReference>
<dbReference type="InterPro" id="IPR027417">
    <property type="entry name" value="P-loop_NTPase"/>
</dbReference>
<dbReference type="PANTHER" id="PTHR30050:SF4">
    <property type="entry name" value="ATP-BINDING PROTEIN RV3427C IN INSERTION SEQUENCE-RELATED"/>
    <property type="match status" value="1"/>
</dbReference>
<dbReference type="Gene3D" id="3.40.50.300">
    <property type="entry name" value="P-loop containing nucleotide triphosphate hydrolases"/>
    <property type="match status" value="1"/>
</dbReference>
<name>A0A1B4G121_9BURK</name>
<protein>
    <recommendedName>
        <fullName evidence="1">AAA+ ATPase domain-containing protein</fullName>
    </recommendedName>
</protein>
<dbReference type="SMART" id="SM00382">
    <property type="entry name" value="AAA"/>
    <property type="match status" value="1"/>
</dbReference>
<dbReference type="GO" id="GO:0006260">
    <property type="term" value="P:DNA replication"/>
    <property type="evidence" value="ECO:0007669"/>
    <property type="project" value="TreeGrafter"/>
</dbReference>
<dbReference type="SUPFAM" id="SSF52540">
    <property type="entry name" value="P-loop containing nucleoside triphosphate hydrolases"/>
    <property type="match status" value="1"/>
</dbReference>
<dbReference type="Pfam" id="PF01695">
    <property type="entry name" value="IstB_IS21"/>
    <property type="match status" value="1"/>
</dbReference>
<organism evidence="2 3">
    <name type="scientific">Burkholderia mayonis</name>
    <dbReference type="NCBI Taxonomy" id="1385591"/>
    <lineage>
        <taxon>Bacteria</taxon>
        <taxon>Pseudomonadati</taxon>
        <taxon>Pseudomonadota</taxon>
        <taxon>Betaproteobacteria</taxon>
        <taxon>Burkholderiales</taxon>
        <taxon>Burkholderiaceae</taxon>
        <taxon>Burkholderia</taxon>
        <taxon>pseudomallei group</taxon>
    </lineage>
</organism>
<evidence type="ECO:0000259" key="1">
    <source>
        <dbReference type="SMART" id="SM00382"/>
    </source>
</evidence>
<dbReference type="AlphaFoldDB" id="A0A1B4G121"/>
<reference evidence="2 3" key="1">
    <citation type="submission" date="2015-12" db="EMBL/GenBank/DDBJ databases">
        <title>Diversity of Burkholderia near neighbor genomes.</title>
        <authorList>
            <person name="Sahl J."/>
            <person name="Wagner D."/>
            <person name="Keim P."/>
        </authorList>
    </citation>
    <scope>NUCLEOTIDE SEQUENCE [LARGE SCALE GENOMIC DNA]</scope>
    <source>
        <strain evidence="2 3">BDU8</strain>
    </source>
</reference>
<dbReference type="CDD" id="cd00009">
    <property type="entry name" value="AAA"/>
    <property type="match status" value="1"/>
</dbReference>
<accession>A0A1B4G121</accession>
<dbReference type="GO" id="GO:0005524">
    <property type="term" value="F:ATP binding"/>
    <property type="evidence" value="ECO:0007669"/>
    <property type="project" value="InterPro"/>
</dbReference>
<dbReference type="PANTHER" id="PTHR30050">
    <property type="entry name" value="CHROMOSOMAL REPLICATION INITIATOR PROTEIN DNAA"/>
    <property type="match status" value="1"/>
</dbReference>
<evidence type="ECO:0000313" key="3">
    <source>
        <dbReference type="Proteomes" id="UP000067711"/>
    </source>
</evidence>